<keyword evidence="3" id="KW-1185">Reference proteome</keyword>
<dbReference type="InParanoid" id="A0A1Y2LW61"/>
<evidence type="ECO:0000313" key="3">
    <source>
        <dbReference type="Proteomes" id="UP000193240"/>
    </source>
</evidence>
<organism evidence="2 3">
    <name type="scientific">Epicoccum nigrum</name>
    <name type="common">Soil fungus</name>
    <name type="synonym">Epicoccum purpurascens</name>
    <dbReference type="NCBI Taxonomy" id="105696"/>
    <lineage>
        <taxon>Eukaryota</taxon>
        <taxon>Fungi</taxon>
        <taxon>Dikarya</taxon>
        <taxon>Ascomycota</taxon>
        <taxon>Pezizomycotina</taxon>
        <taxon>Dothideomycetes</taxon>
        <taxon>Pleosporomycetidae</taxon>
        <taxon>Pleosporales</taxon>
        <taxon>Pleosporineae</taxon>
        <taxon>Didymellaceae</taxon>
        <taxon>Epicoccum</taxon>
    </lineage>
</organism>
<dbReference type="EMBL" id="KZ107847">
    <property type="protein sequence ID" value="OSS48070.1"/>
    <property type="molecule type" value="Genomic_DNA"/>
</dbReference>
<accession>A0A1Y2LW61</accession>
<keyword evidence="1" id="KW-0472">Membrane</keyword>
<reference evidence="2 3" key="1">
    <citation type="journal article" date="2017" name="Genome Announc.">
        <title>Genome sequence of the saprophytic ascomycete Epicoccum nigrum ICMP 19927 strain isolated from New Zealand.</title>
        <authorList>
            <person name="Fokin M."/>
            <person name="Fleetwood D."/>
            <person name="Weir B.S."/>
            <person name="Villas-Boas S.G."/>
        </authorList>
    </citation>
    <scope>NUCLEOTIDE SEQUENCE [LARGE SCALE GENOMIC DNA]</scope>
    <source>
        <strain evidence="2 3">ICMP 19927</strain>
    </source>
</reference>
<gene>
    <name evidence="2" type="ORF">B5807_06473</name>
</gene>
<proteinExistence type="predicted"/>
<dbReference type="AlphaFoldDB" id="A0A1Y2LW61"/>
<evidence type="ECO:0000256" key="1">
    <source>
        <dbReference type="SAM" id="Phobius"/>
    </source>
</evidence>
<keyword evidence="1" id="KW-1133">Transmembrane helix</keyword>
<feature type="transmembrane region" description="Helical" evidence="1">
    <location>
        <begin position="143"/>
        <end position="162"/>
    </location>
</feature>
<feature type="transmembrane region" description="Helical" evidence="1">
    <location>
        <begin position="89"/>
        <end position="110"/>
    </location>
</feature>
<name>A0A1Y2LW61_EPING</name>
<protein>
    <submittedName>
        <fullName evidence="2">Uncharacterized protein</fullName>
    </submittedName>
</protein>
<dbReference type="Proteomes" id="UP000193240">
    <property type="component" value="Unassembled WGS sequence"/>
</dbReference>
<sequence>MPLDMSNLPPSPFADQPYDVKVANTKALVEQWLKDHKDDMGNTAETTPTEPKRHRASIHGIPIGVIIRFLWNSTMDGMRNNRYRLSAKFYIIMWMSLWLGAVGMVLVGVFEGLEMATDEMKGPGPKCGPVPVDRFYRVMARNVVSSLPLLVTLTIFFFPALVKP</sequence>
<keyword evidence="1" id="KW-0812">Transmembrane</keyword>
<evidence type="ECO:0000313" key="2">
    <source>
        <dbReference type="EMBL" id="OSS48070.1"/>
    </source>
</evidence>